<dbReference type="PANTHER" id="PTHR43283">
    <property type="entry name" value="BETA-LACTAMASE-RELATED"/>
    <property type="match status" value="1"/>
</dbReference>
<reference evidence="2 3" key="1">
    <citation type="submission" date="2023-07" db="EMBL/GenBank/DDBJ databases">
        <title>Genomic Encyclopedia of Type Strains, Phase IV (KMG-IV): sequencing the most valuable type-strain genomes for metagenomic binning, comparative biology and taxonomic classification.</title>
        <authorList>
            <person name="Goeker M."/>
        </authorList>
    </citation>
    <scope>NUCLEOTIDE SEQUENCE [LARGE SCALE GENOMIC DNA]</scope>
    <source>
        <strain evidence="2 3">DSM 16784</strain>
    </source>
</reference>
<dbReference type="SUPFAM" id="SSF56601">
    <property type="entry name" value="beta-lactamase/transpeptidase-like"/>
    <property type="match status" value="1"/>
</dbReference>
<sequence length="348" mass="39779">MNRTNQILSFDPINPSDVGMREDTLLEMDRIIPSQFKNLNGIIIVRSNKTIFERYYNGYDIDDTCHIASVTKSVLSALIGIAVDKGYIKDLDQRVLDFFPEYKCSPAEVQKQAVTIRNLLTMRAPYIFKPLQEPMEKMVRRKDWITFSLDMMGKNGKIGEFKYANSSANLLSAILIRTTGKSAREFANEYLFKEIGIKEIPDNPNQTFDYEGLFGKDLKGWAKDPSGNSTGGWGLKLTTRDMARFGSLYINNGMINNKQIISKDWIQASIEGIPLEKDIHVVFQRYGYLWCIYEKDGLFAYMALGDGGNMICCIPEYELVVAIASDTMRKPRDRWELVENYILPSIIK</sequence>
<name>A0ABU0E428_9FIRM</name>
<dbReference type="InterPro" id="IPR001466">
    <property type="entry name" value="Beta-lactam-related"/>
</dbReference>
<comment type="caution">
    <text evidence="2">The sequence shown here is derived from an EMBL/GenBank/DDBJ whole genome shotgun (WGS) entry which is preliminary data.</text>
</comment>
<dbReference type="InterPro" id="IPR012338">
    <property type="entry name" value="Beta-lactam/transpept-like"/>
</dbReference>
<dbReference type="Proteomes" id="UP001230220">
    <property type="component" value="Unassembled WGS sequence"/>
</dbReference>
<dbReference type="RefSeq" id="WP_307408174.1">
    <property type="nucleotide sequence ID" value="NZ_JAUSUR010000003.1"/>
</dbReference>
<dbReference type="EMBL" id="JAUSUR010000003">
    <property type="protein sequence ID" value="MDQ0361448.1"/>
    <property type="molecule type" value="Genomic_DNA"/>
</dbReference>
<evidence type="ECO:0000313" key="2">
    <source>
        <dbReference type="EMBL" id="MDQ0361448.1"/>
    </source>
</evidence>
<evidence type="ECO:0000313" key="3">
    <source>
        <dbReference type="Proteomes" id="UP001230220"/>
    </source>
</evidence>
<feature type="domain" description="Beta-lactamase-related" evidence="1">
    <location>
        <begin position="42"/>
        <end position="333"/>
    </location>
</feature>
<proteinExistence type="predicted"/>
<organism evidence="2 3">
    <name type="scientific">Breznakia pachnodae</name>
    <dbReference type="NCBI Taxonomy" id="265178"/>
    <lineage>
        <taxon>Bacteria</taxon>
        <taxon>Bacillati</taxon>
        <taxon>Bacillota</taxon>
        <taxon>Erysipelotrichia</taxon>
        <taxon>Erysipelotrichales</taxon>
        <taxon>Erysipelotrichaceae</taxon>
        <taxon>Breznakia</taxon>
    </lineage>
</organism>
<accession>A0ABU0E428</accession>
<dbReference type="Gene3D" id="3.40.710.10">
    <property type="entry name" value="DD-peptidase/beta-lactamase superfamily"/>
    <property type="match status" value="1"/>
</dbReference>
<keyword evidence="3" id="KW-1185">Reference proteome</keyword>
<dbReference type="Pfam" id="PF00144">
    <property type="entry name" value="Beta-lactamase"/>
    <property type="match status" value="1"/>
</dbReference>
<dbReference type="InterPro" id="IPR050789">
    <property type="entry name" value="Diverse_Enzym_Activities"/>
</dbReference>
<gene>
    <name evidence="2" type="ORF">J2S15_002195</name>
</gene>
<dbReference type="PANTHER" id="PTHR43283:SF7">
    <property type="entry name" value="BETA-LACTAMASE-RELATED DOMAIN-CONTAINING PROTEIN"/>
    <property type="match status" value="1"/>
</dbReference>
<protein>
    <submittedName>
        <fullName evidence="2">CubicO group peptidase (Beta-lactamase class C family)</fullName>
    </submittedName>
</protein>
<evidence type="ECO:0000259" key="1">
    <source>
        <dbReference type="Pfam" id="PF00144"/>
    </source>
</evidence>